<accession>A0ABV9BEJ4</accession>
<evidence type="ECO:0000256" key="1">
    <source>
        <dbReference type="SAM" id="Phobius"/>
    </source>
</evidence>
<feature type="transmembrane region" description="Helical" evidence="1">
    <location>
        <begin position="20"/>
        <end position="40"/>
    </location>
</feature>
<keyword evidence="1" id="KW-1133">Transmembrane helix</keyword>
<evidence type="ECO:0000313" key="3">
    <source>
        <dbReference type="Proteomes" id="UP001595990"/>
    </source>
</evidence>
<sequence length="44" mass="4925">MSKRPTRTLRRLTRTAVFNVVRGAAYACGAAAVTGLGWWIERIF</sequence>
<organism evidence="2 3">
    <name type="scientific">Streptomyces ehimensis</name>
    <dbReference type="NCBI Taxonomy" id="68195"/>
    <lineage>
        <taxon>Bacteria</taxon>
        <taxon>Bacillati</taxon>
        <taxon>Actinomycetota</taxon>
        <taxon>Actinomycetes</taxon>
        <taxon>Kitasatosporales</taxon>
        <taxon>Streptomycetaceae</taxon>
        <taxon>Streptomyces</taxon>
    </lineage>
</organism>
<comment type="caution">
    <text evidence="2">The sequence shown here is derived from an EMBL/GenBank/DDBJ whole genome shotgun (WGS) entry which is preliminary data.</text>
</comment>
<protein>
    <submittedName>
        <fullName evidence="2">Uncharacterized protein</fullName>
    </submittedName>
</protein>
<name>A0ABV9BEJ4_9ACTN</name>
<keyword evidence="3" id="KW-1185">Reference proteome</keyword>
<dbReference type="RefSeq" id="WP_276319214.1">
    <property type="nucleotide sequence ID" value="NZ_JBHSFS010000002.1"/>
</dbReference>
<gene>
    <name evidence="2" type="ORF">ACFPEN_05875</name>
</gene>
<proteinExistence type="predicted"/>
<evidence type="ECO:0000313" key="2">
    <source>
        <dbReference type="EMBL" id="MFC4512459.1"/>
    </source>
</evidence>
<reference evidence="3" key="1">
    <citation type="journal article" date="2019" name="Int. J. Syst. Evol. Microbiol.">
        <title>The Global Catalogue of Microorganisms (GCM) 10K type strain sequencing project: providing services to taxonomists for standard genome sequencing and annotation.</title>
        <authorList>
            <consortium name="The Broad Institute Genomics Platform"/>
            <consortium name="The Broad Institute Genome Sequencing Center for Infectious Disease"/>
            <person name="Wu L."/>
            <person name="Ma J."/>
        </authorList>
    </citation>
    <scope>NUCLEOTIDE SEQUENCE [LARGE SCALE GENOMIC DNA]</scope>
    <source>
        <strain evidence="3">CECT 8064</strain>
    </source>
</reference>
<keyword evidence="1" id="KW-0812">Transmembrane</keyword>
<dbReference type="EMBL" id="JBHSFS010000002">
    <property type="protein sequence ID" value="MFC4512459.1"/>
    <property type="molecule type" value="Genomic_DNA"/>
</dbReference>
<keyword evidence="1" id="KW-0472">Membrane</keyword>
<dbReference type="Proteomes" id="UP001595990">
    <property type="component" value="Unassembled WGS sequence"/>
</dbReference>